<dbReference type="EMBL" id="HF935402">
    <property type="protein sequence ID" value="CCX08245.1"/>
    <property type="molecule type" value="Genomic_DNA"/>
</dbReference>
<feature type="chain" id="PRO_5004651335" evidence="1">
    <location>
        <begin position="18"/>
        <end position="118"/>
    </location>
</feature>
<keyword evidence="3" id="KW-1185">Reference proteome</keyword>
<feature type="signal peptide" evidence="1">
    <location>
        <begin position="1"/>
        <end position="17"/>
    </location>
</feature>
<protein>
    <submittedName>
        <fullName evidence="2">Uncharacterized protein</fullName>
    </submittedName>
</protein>
<keyword evidence="1" id="KW-0732">Signal</keyword>
<gene>
    <name evidence="2" type="ORF">PCON_07838</name>
</gene>
<evidence type="ECO:0000313" key="3">
    <source>
        <dbReference type="Proteomes" id="UP000018144"/>
    </source>
</evidence>
<proteinExistence type="predicted"/>
<organism evidence="2 3">
    <name type="scientific">Pyronema omphalodes (strain CBS 100304)</name>
    <name type="common">Pyronema confluens</name>
    <dbReference type="NCBI Taxonomy" id="1076935"/>
    <lineage>
        <taxon>Eukaryota</taxon>
        <taxon>Fungi</taxon>
        <taxon>Dikarya</taxon>
        <taxon>Ascomycota</taxon>
        <taxon>Pezizomycotina</taxon>
        <taxon>Pezizomycetes</taxon>
        <taxon>Pezizales</taxon>
        <taxon>Pyronemataceae</taxon>
        <taxon>Pyronema</taxon>
    </lineage>
</organism>
<sequence length="118" mass="12840">MQFSILAILALATSTIAGVLPPSDIPISRIKERLAQLDAYRNSHHLNFYQAHVFQWAESVITSIDHSEAELDAFERAALEAFGPEEMRAIFVDLQGEANSELEANSDPGLAPGVGLCC</sequence>
<name>U4L6M6_PYROM</name>
<evidence type="ECO:0000313" key="2">
    <source>
        <dbReference type="EMBL" id="CCX08245.1"/>
    </source>
</evidence>
<accession>U4L6M6</accession>
<dbReference type="AlphaFoldDB" id="U4L6M6"/>
<evidence type="ECO:0000256" key="1">
    <source>
        <dbReference type="SAM" id="SignalP"/>
    </source>
</evidence>
<reference evidence="2 3" key="1">
    <citation type="journal article" date="2013" name="PLoS Genet.">
        <title>The genome and development-dependent transcriptomes of Pyronema confluens: a window into fungal evolution.</title>
        <authorList>
            <person name="Traeger S."/>
            <person name="Altegoer F."/>
            <person name="Freitag M."/>
            <person name="Gabaldon T."/>
            <person name="Kempken F."/>
            <person name="Kumar A."/>
            <person name="Marcet-Houben M."/>
            <person name="Poggeler S."/>
            <person name="Stajich J.E."/>
            <person name="Nowrousian M."/>
        </authorList>
    </citation>
    <scope>NUCLEOTIDE SEQUENCE [LARGE SCALE GENOMIC DNA]</scope>
    <source>
        <strain evidence="3">CBS 100304</strain>
        <tissue evidence="2">Vegetative mycelium</tissue>
    </source>
</reference>
<dbReference type="Proteomes" id="UP000018144">
    <property type="component" value="Unassembled WGS sequence"/>
</dbReference>